<feature type="region of interest" description="Disordered" evidence="1">
    <location>
        <begin position="84"/>
        <end position="130"/>
    </location>
</feature>
<name>A0A3S4ZGV2_9PLAT</name>
<dbReference type="EMBL" id="CAAALY010011135">
    <property type="protein sequence ID" value="VEL11195.1"/>
    <property type="molecule type" value="Genomic_DNA"/>
</dbReference>
<evidence type="ECO:0000313" key="2">
    <source>
        <dbReference type="EMBL" id="VEL11195.1"/>
    </source>
</evidence>
<feature type="compositionally biased region" description="Low complexity" evidence="1">
    <location>
        <begin position="16"/>
        <end position="29"/>
    </location>
</feature>
<feature type="compositionally biased region" description="Low complexity" evidence="1">
    <location>
        <begin position="86"/>
        <end position="104"/>
    </location>
</feature>
<feature type="region of interest" description="Disordered" evidence="1">
    <location>
        <begin position="205"/>
        <end position="230"/>
    </location>
</feature>
<gene>
    <name evidence="2" type="ORF">PXEA_LOCUS4635</name>
</gene>
<feature type="non-terminal residue" evidence="2">
    <location>
        <position position="1"/>
    </location>
</feature>
<evidence type="ECO:0000313" key="3">
    <source>
        <dbReference type="Proteomes" id="UP000784294"/>
    </source>
</evidence>
<organism evidence="2 3">
    <name type="scientific">Protopolystoma xenopodis</name>
    <dbReference type="NCBI Taxonomy" id="117903"/>
    <lineage>
        <taxon>Eukaryota</taxon>
        <taxon>Metazoa</taxon>
        <taxon>Spiralia</taxon>
        <taxon>Lophotrochozoa</taxon>
        <taxon>Platyhelminthes</taxon>
        <taxon>Monogenea</taxon>
        <taxon>Polyopisthocotylea</taxon>
        <taxon>Polystomatidea</taxon>
        <taxon>Polystomatidae</taxon>
        <taxon>Protopolystoma</taxon>
    </lineage>
</organism>
<accession>A0A3S4ZGV2</accession>
<feature type="region of interest" description="Disordered" evidence="1">
    <location>
        <begin position="144"/>
        <end position="184"/>
    </location>
</feature>
<evidence type="ECO:0000256" key="1">
    <source>
        <dbReference type="SAM" id="MobiDB-lite"/>
    </source>
</evidence>
<keyword evidence="3" id="KW-1185">Reference proteome</keyword>
<dbReference type="Proteomes" id="UP000784294">
    <property type="component" value="Unassembled WGS sequence"/>
</dbReference>
<protein>
    <submittedName>
        <fullName evidence="2">Uncharacterized protein</fullName>
    </submittedName>
</protein>
<sequence length="325" mass="34493">TSDSISCILPNSSSSSVFAPSAAFPSESEPGSRHDYVSPEASWAALRILPQQLRPHVPVQLVMEYVQCILSQLTAQAADSVRQRRQLQSPQQPQSRQQCLQGQRVSAGPFGSPSLQKPLQPLGLDPNATSQNLATKANSDLMHGFLSSLGPRSLRKQHHSPGSDSSQTGEQSRLEPSLGDRPLTSSVSMLSIPVAPVGSLLGQTSNGSVTSGPTMGLGSLAGRQPTTGSTLALARTPRGSLVRESIANLHQHLLLVVADQSKASCTCTIQELVDSNIEDYRLRQAELALLAGLAFLAACRKSCLFGAAFFPVQASGNAVRKHTRE</sequence>
<proteinExistence type="predicted"/>
<feature type="compositionally biased region" description="Polar residues" evidence="1">
    <location>
        <begin position="160"/>
        <end position="171"/>
    </location>
</feature>
<dbReference type="AlphaFoldDB" id="A0A3S4ZGV2"/>
<feature type="region of interest" description="Disordered" evidence="1">
    <location>
        <begin position="16"/>
        <end position="35"/>
    </location>
</feature>
<reference evidence="2" key="1">
    <citation type="submission" date="2018-11" db="EMBL/GenBank/DDBJ databases">
        <authorList>
            <consortium name="Pathogen Informatics"/>
        </authorList>
    </citation>
    <scope>NUCLEOTIDE SEQUENCE</scope>
</reference>
<comment type="caution">
    <text evidence="2">The sequence shown here is derived from an EMBL/GenBank/DDBJ whole genome shotgun (WGS) entry which is preliminary data.</text>
</comment>